<feature type="transmembrane region" description="Helical" evidence="1">
    <location>
        <begin position="50"/>
        <end position="73"/>
    </location>
</feature>
<reference evidence="4" key="1">
    <citation type="journal article" date="2015" name="MBio">
        <title>Genome-Resolved Metagenomic Analysis Reveals Roles for Candidate Phyla and Other Microbial Community Members in Biogeochemical Transformations in Oil Reservoirs.</title>
        <authorList>
            <person name="Hu P."/>
            <person name="Tom L."/>
            <person name="Singh A."/>
            <person name="Thomas B.C."/>
            <person name="Baker B.J."/>
            <person name="Piceno Y.M."/>
            <person name="Andersen G.L."/>
            <person name="Banfield J.F."/>
        </authorList>
    </citation>
    <scope>NUCLEOTIDE SEQUENCE [LARGE SCALE GENOMIC DNA]</scope>
</reference>
<feature type="transmembrane region" description="Helical" evidence="1">
    <location>
        <begin position="12"/>
        <end position="30"/>
    </location>
</feature>
<keyword evidence="1" id="KW-0812">Transmembrane</keyword>
<dbReference type="EMBL" id="LGFO01000160">
    <property type="protein sequence ID" value="KUK36121.1"/>
    <property type="molecule type" value="Genomic_DNA"/>
</dbReference>
<feature type="domain" description="Nucleoside transporter/FeoB GTPase Gate" evidence="2">
    <location>
        <begin position="17"/>
        <end position="102"/>
    </location>
</feature>
<feature type="transmembrane region" description="Helical" evidence="1">
    <location>
        <begin position="93"/>
        <end position="115"/>
    </location>
</feature>
<organism evidence="3 4">
    <name type="scientific">Thermacetogenium phaeum</name>
    <dbReference type="NCBI Taxonomy" id="85874"/>
    <lineage>
        <taxon>Bacteria</taxon>
        <taxon>Bacillati</taxon>
        <taxon>Bacillota</taxon>
        <taxon>Clostridia</taxon>
        <taxon>Thermoanaerobacterales</taxon>
        <taxon>Thermoanaerobacteraceae</taxon>
        <taxon>Thermacetogenium</taxon>
    </lineage>
</organism>
<sequence length="154" mass="16400">MEAILKEALTGSINSMLKIACIVIPLMVAMELAREADLLERSAKLFRPFTALLGVSPAAAFPLLAGLVFGLVYGSGLIIRSVREGKIPAAENYLLNIFLSICHGMIEDTLLFLAVGASAVVIIGVRLAAGVAVTRLLACLLIRRSHTTQRLELG</sequence>
<evidence type="ECO:0000259" key="2">
    <source>
        <dbReference type="Pfam" id="PF07670"/>
    </source>
</evidence>
<protein>
    <submittedName>
        <fullName evidence="3">Nucleoside recognition domain containing protein</fullName>
    </submittedName>
</protein>
<dbReference type="Proteomes" id="UP000053326">
    <property type="component" value="Unassembled WGS sequence"/>
</dbReference>
<evidence type="ECO:0000313" key="3">
    <source>
        <dbReference type="EMBL" id="KUK36121.1"/>
    </source>
</evidence>
<keyword evidence="1" id="KW-1133">Transmembrane helix</keyword>
<gene>
    <name evidence="3" type="ORF">XD66_1172</name>
</gene>
<name>A0A101FFL7_9THEO</name>
<dbReference type="InterPro" id="IPR011642">
    <property type="entry name" value="Gate_dom"/>
</dbReference>
<feature type="transmembrane region" description="Helical" evidence="1">
    <location>
        <begin position="121"/>
        <end position="142"/>
    </location>
</feature>
<dbReference type="Pfam" id="PF07670">
    <property type="entry name" value="Gate"/>
    <property type="match status" value="1"/>
</dbReference>
<keyword evidence="1" id="KW-0472">Membrane</keyword>
<accession>A0A101FFL7</accession>
<dbReference type="AlphaFoldDB" id="A0A101FFL7"/>
<proteinExistence type="predicted"/>
<evidence type="ECO:0000256" key="1">
    <source>
        <dbReference type="SAM" id="Phobius"/>
    </source>
</evidence>
<comment type="caution">
    <text evidence="3">The sequence shown here is derived from an EMBL/GenBank/DDBJ whole genome shotgun (WGS) entry which is preliminary data.</text>
</comment>
<evidence type="ECO:0000313" key="4">
    <source>
        <dbReference type="Proteomes" id="UP000053326"/>
    </source>
</evidence>